<comment type="caution">
    <text evidence="1">The sequence shown here is derived from an EMBL/GenBank/DDBJ whole genome shotgun (WGS) entry which is preliminary data.</text>
</comment>
<organism evidence="1 2">
    <name type="scientific">Macrophomina phaseolina (strain MS6)</name>
    <name type="common">Charcoal rot fungus</name>
    <dbReference type="NCBI Taxonomy" id="1126212"/>
    <lineage>
        <taxon>Eukaryota</taxon>
        <taxon>Fungi</taxon>
        <taxon>Dikarya</taxon>
        <taxon>Ascomycota</taxon>
        <taxon>Pezizomycotina</taxon>
        <taxon>Dothideomycetes</taxon>
        <taxon>Dothideomycetes incertae sedis</taxon>
        <taxon>Botryosphaeriales</taxon>
        <taxon>Botryosphaeriaceae</taxon>
        <taxon>Macrophomina</taxon>
    </lineage>
</organism>
<dbReference type="EMBL" id="AHHD01000449">
    <property type="protein sequence ID" value="EKG12512.1"/>
    <property type="molecule type" value="Genomic_DNA"/>
</dbReference>
<evidence type="ECO:0000313" key="1">
    <source>
        <dbReference type="EMBL" id="EKG12512.1"/>
    </source>
</evidence>
<dbReference type="AlphaFoldDB" id="K2RI55"/>
<dbReference type="Proteomes" id="UP000007129">
    <property type="component" value="Unassembled WGS sequence"/>
</dbReference>
<dbReference type="VEuPathDB" id="FungiDB:MPH_10382"/>
<dbReference type="HOGENOM" id="CLU_2264269_0_0_1"/>
<name>K2RI55_MACPH</name>
<dbReference type="InParanoid" id="K2RI55"/>
<sequence>MLGILEKYAETKWSRFTFWHIYGIPLYRIDEWKDMMANSWQNHFFINLTWEMPTPSKRREGLTSWSWAGWEGTNYVGPYDCLWPLMYPNERHFASVHAEQDDG</sequence>
<proteinExistence type="predicted"/>
<evidence type="ECO:0000313" key="2">
    <source>
        <dbReference type="Proteomes" id="UP000007129"/>
    </source>
</evidence>
<reference evidence="1 2" key="1">
    <citation type="journal article" date="2012" name="BMC Genomics">
        <title>Tools to kill: Genome of one of the most destructive plant pathogenic fungi Macrophomina phaseolina.</title>
        <authorList>
            <person name="Islam M.S."/>
            <person name="Haque M.S."/>
            <person name="Islam M.M."/>
            <person name="Emdad E.M."/>
            <person name="Halim A."/>
            <person name="Hossen Q.M.M."/>
            <person name="Hossain M.Z."/>
            <person name="Ahmed B."/>
            <person name="Rahim S."/>
            <person name="Rahman M.S."/>
            <person name="Alam M.M."/>
            <person name="Hou S."/>
            <person name="Wan X."/>
            <person name="Saito J.A."/>
            <person name="Alam M."/>
        </authorList>
    </citation>
    <scope>NUCLEOTIDE SEQUENCE [LARGE SCALE GENOMIC DNA]</scope>
    <source>
        <strain evidence="1 2">MS6</strain>
    </source>
</reference>
<gene>
    <name evidence="1" type="ORF">MPH_10382</name>
</gene>
<accession>K2RI55</accession>
<protein>
    <submittedName>
        <fullName evidence="1">Uncharacterized protein</fullName>
    </submittedName>
</protein>